<dbReference type="EMBL" id="OZ020096">
    <property type="protein sequence ID" value="CAK9254928.1"/>
    <property type="molecule type" value="Genomic_DNA"/>
</dbReference>
<organism evidence="1 2">
    <name type="scientific">Sphagnum jensenii</name>
    <dbReference type="NCBI Taxonomy" id="128206"/>
    <lineage>
        <taxon>Eukaryota</taxon>
        <taxon>Viridiplantae</taxon>
        <taxon>Streptophyta</taxon>
        <taxon>Embryophyta</taxon>
        <taxon>Bryophyta</taxon>
        <taxon>Sphagnophytina</taxon>
        <taxon>Sphagnopsida</taxon>
        <taxon>Sphagnales</taxon>
        <taxon>Sphagnaceae</taxon>
        <taxon>Sphagnum</taxon>
    </lineage>
</organism>
<sequence>MGGPHGLSWCDEVCNGGSMRVKMVLKMFILSSGQGCTKMWAQYEILLYTRHHLPPRVGKALCSVQGQFNSVGSSRKQTIEKGQCRKDQLQPPDEKMYEKSHHTIRSRGLFNEKNVYHLNCQRRFEPRQSVVSEHAAMGVLRSQLLSGLDGFQ</sequence>
<gene>
    <name evidence="1" type="ORF">CSSPJE1EN1_LOCUS406</name>
</gene>
<name>A0ABP0VKF1_9BRYO</name>
<reference evidence="1 2" key="1">
    <citation type="submission" date="2024-02" db="EMBL/GenBank/DDBJ databases">
        <authorList>
            <consortium name="ELIXIR-Norway"/>
            <consortium name="Elixir Norway"/>
        </authorList>
    </citation>
    <scope>NUCLEOTIDE SEQUENCE [LARGE SCALE GENOMIC DNA]</scope>
</reference>
<protein>
    <submittedName>
        <fullName evidence="1">Uncharacterized protein</fullName>
    </submittedName>
</protein>
<accession>A0ABP0VKF1</accession>
<keyword evidence="2" id="KW-1185">Reference proteome</keyword>
<evidence type="ECO:0000313" key="2">
    <source>
        <dbReference type="Proteomes" id="UP001497444"/>
    </source>
</evidence>
<dbReference type="Proteomes" id="UP001497444">
    <property type="component" value="Chromosome 1"/>
</dbReference>
<evidence type="ECO:0000313" key="1">
    <source>
        <dbReference type="EMBL" id="CAK9254928.1"/>
    </source>
</evidence>
<proteinExistence type="predicted"/>